<keyword evidence="5" id="KW-1185">Reference proteome</keyword>
<proteinExistence type="predicted"/>
<keyword evidence="1" id="KW-0479">Metal-binding</keyword>
<evidence type="ECO:0000313" key="5">
    <source>
        <dbReference type="Proteomes" id="UP000799444"/>
    </source>
</evidence>
<gene>
    <name evidence="4" type="ORF">EJ04DRAFT_337278</name>
</gene>
<feature type="region of interest" description="Disordered" evidence="2">
    <location>
        <begin position="558"/>
        <end position="645"/>
    </location>
</feature>
<keyword evidence="1" id="KW-0863">Zinc-finger</keyword>
<comment type="caution">
    <text evidence="4">The sequence shown here is derived from an EMBL/GenBank/DDBJ whole genome shotgun (WGS) entry which is preliminary data.</text>
</comment>
<dbReference type="PROSITE" id="PS00028">
    <property type="entry name" value="ZINC_FINGER_C2H2_1"/>
    <property type="match status" value="1"/>
</dbReference>
<dbReference type="PROSITE" id="PS50157">
    <property type="entry name" value="ZINC_FINGER_C2H2_2"/>
    <property type="match status" value="1"/>
</dbReference>
<dbReference type="Proteomes" id="UP000799444">
    <property type="component" value="Unassembled WGS sequence"/>
</dbReference>
<dbReference type="EMBL" id="ML996177">
    <property type="protein sequence ID" value="KAF2732445.1"/>
    <property type="molecule type" value="Genomic_DNA"/>
</dbReference>
<name>A0A9P4QVS2_9PLEO</name>
<feature type="domain" description="C2H2-type" evidence="3">
    <location>
        <begin position="170"/>
        <end position="195"/>
    </location>
</feature>
<evidence type="ECO:0000256" key="1">
    <source>
        <dbReference type="PROSITE-ProRule" id="PRU00042"/>
    </source>
</evidence>
<keyword evidence="1" id="KW-0862">Zinc</keyword>
<feature type="compositionally biased region" description="Polar residues" evidence="2">
    <location>
        <begin position="588"/>
        <end position="598"/>
    </location>
</feature>
<evidence type="ECO:0000259" key="3">
    <source>
        <dbReference type="PROSITE" id="PS50157"/>
    </source>
</evidence>
<dbReference type="InterPro" id="IPR013087">
    <property type="entry name" value="Znf_C2H2_type"/>
</dbReference>
<dbReference type="Gene3D" id="3.30.160.60">
    <property type="entry name" value="Classic Zinc Finger"/>
    <property type="match status" value="1"/>
</dbReference>
<dbReference type="SMART" id="SM00355">
    <property type="entry name" value="ZnF_C2H2"/>
    <property type="match status" value="2"/>
</dbReference>
<feature type="compositionally biased region" description="Basic and acidic residues" evidence="2">
    <location>
        <begin position="625"/>
        <end position="636"/>
    </location>
</feature>
<dbReference type="OrthoDB" id="21416at2759"/>
<dbReference type="GO" id="GO:0008270">
    <property type="term" value="F:zinc ion binding"/>
    <property type="evidence" value="ECO:0007669"/>
    <property type="project" value="UniProtKB-KW"/>
</dbReference>
<accession>A0A9P4QVS2</accession>
<protein>
    <recommendedName>
        <fullName evidence="3">C2H2-type domain-containing protein</fullName>
    </recommendedName>
</protein>
<dbReference type="AlphaFoldDB" id="A0A9P4QVS2"/>
<sequence length="645" mass="73171">MDSLSNAVVQGRIDLSIYATHFWMTHLIEFLKGTPVHSIETETLELLDLLHERYQETDELIHFQTEKLIESPPNILTITQNLPATLMYRPHLAGFLSEFEKIAEQEGQKVVSGKALPISEPLANSKHLFLQVLERIAEVMVLILQGKTSFLEPMRTKVANYAKQRSRYLYCCRAWACGEYFATRNELDEHHMLHSQGIKCTDPSCSFSRIGFPSAKALKRHILQYHPPAPPPPLLTSARRKFICSGYNDSIAFGCGRRFATDDELERHRNSRRGTKCDSDWPQRVRKAAAAEATRLWLEKTKSWDTFKEAMQSQDAHLQAGDTLQPLTKKTPLLEFTQAEERNEAGDAAQDATLDQTLSLKDTLPLHKEVNSLLNAVKEEFEMRQHDMHSFGIDVLEILEEDPIPKMEANIRFDVQPEDSASLSSHSESLHSVNHFDDNILDMAIFTRLVHFLDELAESDVVLQIREHIERWPHDSQQKLFEHAAEYYASLPPRKPKPTKPFTRKPIKTLESEAAATIAKASPWFFMSLNTASEPYSETLAKLEERNRKRLILARQETEASDLEHAKQKRGAAKSGTPGLCEKVSDKSPLSSATQSPHAFSPADPESMPTYSALFSPHSLPPPRSESHGQAEHGEDSWFTSMRFA</sequence>
<evidence type="ECO:0000313" key="4">
    <source>
        <dbReference type="EMBL" id="KAF2732445.1"/>
    </source>
</evidence>
<organism evidence="4 5">
    <name type="scientific">Polyplosphaeria fusca</name>
    <dbReference type="NCBI Taxonomy" id="682080"/>
    <lineage>
        <taxon>Eukaryota</taxon>
        <taxon>Fungi</taxon>
        <taxon>Dikarya</taxon>
        <taxon>Ascomycota</taxon>
        <taxon>Pezizomycotina</taxon>
        <taxon>Dothideomycetes</taxon>
        <taxon>Pleosporomycetidae</taxon>
        <taxon>Pleosporales</taxon>
        <taxon>Tetraplosphaeriaceae</taxon>
        <taxon>Polyplosphaeria</taxon>
    </lineage>
</organism>
<evidence type="ECO:0000256" key="2">
    <source>
        <dbReference type="SAM" id="MobiDB-lite"/>
    </source>
</evidence>
<reference evidence="4" key="1">
    <citation type="journal article" date="2020" name="Stud. Mycol.">
        <title>101 Dothideomycetes genomes: a test case for predicting lifestyles and emergence of pathogens.</title>
        <authorList>
            <person name="Haridas S."/>
            <person name="Albert R."/>
            <person name="Binder M."/>
            <person name="Bloem J."/>
            <person name="Labutti K."/>
            <person name="Salamov A."/>
            <person name="Andreopoulos B."/>
            <person name="Baker S."/>
            <person name="Barry K."/>
            <person name="Bills G."/>
            <person name="Bluhm B."/>
            <person name="Cannon C."/>
            <person name="Castanera R."/>
            <person name="Culley D."/>
            <person name="Daum C."/>
            <person name="Ezra D."/>
            <person name="Gonzalez J."/>
            <person name="Henrissat B."/>
            <person name="Kuo A."/>
            <person name="Liang C."/>
            <person name="Lipzen A."/>
            <person name="Lutzoni F."/>
            <person name="Magnuson J."/>
            <person name="Mondo S."/>
            <person name="Nolan M."/>
            <person name="Ohm R."/>
            <person name="Pangilinan J."/>
            <person name="Park H.-J."/>
            <person name="Ramirez L."/>
            <person name="Alfaro M."/>
            <person name="Sun H."/>
            <person name="Tritt A."/>
            <person name="Yoshinaga Y."/>
            <person name="Zwiers L.-H."/>
            <person name="Turgeon B."/>
            <person name="Goodwin S."/>
            <person name="Spatafora J."/>
            <person name="Crous P."/>
            <person name="Grigoriev I."/>
        </authorList>
    </citation>
    <scope>NUCLEOTIDE SEQUENCE</scope>
    <source>
        <strain evidence="4">CBS 125425</strain>
    </source>
</reference>